<name>A0A0J9V953_FUSO4</name>
<dbReference type="RefSeq" id="XP_018245680.1">
    <property type="nucleotide sequence ID" value="XM_018400155.1"/>
</dbReference>
<evidence type="ECO:0000313" key="2">
    <source>
        <dbReference type="Proteomes" id="UP000009097"/>
    </source>
</evidence>
<dbReference type="VEuPathDB" id="FungiDB:FOXG_19873"/>
<evidence type="ECO:0000313" key="1">
    <source>
        <dbReference type="EMBL" id="KNB07635.1"/>
    </source>
</evidence>
<dbReference type="GeneID" id="28960579"/>
<reference evidence="1" key="2">
    <citation type="journal article" date="2010" name="Nature">
        <title>Comparative genomics reveals mobile pathogenicity chromosomes in Fusarium.</title>
        <authorList>
            <person name="Ma L.J."/>
            <person name="van der Does H.C."/>
            <person name="Borkovich K.A."/>
            <person name="Coleman J.J."/>
            <person name="Daboussi M.J."/>
            <person name="Di Pietro A."/>
            <person name="Dufresne M."/>
            <person name="Freitag M."/>
            <person name="Grabherr M."/>
            <person name="Henrissat B."/>
            <person name="Houterman P.M."/>
            <person name="Kang S."/>
            <person name="Shim W.B."/>
            <person name="Woloshuk C."/>
            <person name="Xie X."/>
            <person name="Xu J.R."/>
            <person name="Antoniw J."/>
            <person name="Baker S.E."/>
            <person name="Bluhm B.H."/>
            <person name="Breakspear A."/>
            <person name="Brown D.W."/>
            <person name="Butchko R.A."/>
            <person name="Chapman S."/>
            <person name="Coulson R."/>
            <person name="Coutinho P.M."/>
            <person name="Danchin E.G."/>
            <person name="Diener A."/>
            <person name="Gale L.R."/>
            <person name="Gardiner D.M."/>
            <person name="Goff S."/>
            <person name="Hammond-Kosack K.E."/>
            <person name="Hilburn K."/>
            <person name="Hua-Van A."/>
            <person name="Jonkers W."/>
            <person name="Kazan K."/>
            <person name="Kodira C.D."/>
            <person name="Koehrsen M."/>
            <person name="Kumar L."/>
            <person name="Lee Y.H."/>
            <person name="Li L."/>
            <person name="Manners J.M."/>
            <person name="Miranda-Saavedra D."/>
            <person name="Mukherjee M."/>
            <person name="Park G."/>
            <person name="Park J."/>
            <person name="Park S.Y."/>
            <person name="Proctor R.H."/>
            <person name="Regev A."/>
            <person name="Ruiz-Roldan M.C."/>
            <person name="Sain D."/>
            <person name="Sakthikumar S."/>
            <person name="Sykes S."/>
            <person name="Schwartz D.C."/>
            <person name="Turgeon B.G."/>
            <person name="Wapinski I."/>
            <person name="Yoder O."/>
            <person name="Young S."/>
            <person name="Zeng Q."/>
            <person name="Zhou S."/>
            <person name="Galagan J."/>
            <person name="Cuomo C.A."/>
            <person name="Kistler H.C."/>
            <person name="Rep M."/>
        </authorList>
    </citation>
    <scope>NUCLEOTIDE SEQUENCE [LARGE SCALE GENOMIC DNA]</scope>
    <source>
        <strain evidence="1">4287</strain>
    </source>
</reference>
<dbReference type="AlphaFoldDB" id="A0A0J9V953"/>
<reference evidence="1" key="1">
    <citation type="submission" date="2007-04" db="EMBL/GenBank/DDBJ databases">
        <authorList>
            <consortium name="The Broad Institute Genome Sequencing Platform"/>
            <person name="Birren B."/>
            <person name="Lander E."/>
            <person name="Galagan J."/>
            <person name="Nusbaum C."/>
            <person name="Devon K."/>
            <person name="Ma L.-J."/>
            <person name="Jaffe D."/>
            <person name="Butler J."/>
            <person name="Alvarez P."/>
            <person name="Gnerre S."/>
            <person name="Grabherr M."/>
            <person name="Kleber M."/>
            <person name="Mauceli E."/>
            <person name="Brockman W."/>
            <person name="MacCallum I.A."/>
            <person name="Young S."/>
            <person name="LaButti K."/>
            <person name="DeCaprio D."/>
            <person name="Crawford M."/>
            <person name="Koehrsen M."/>
            <person name="Engels R."/>
            <person name="Montgomery P."/>
            <person name="Pearson M."/>
            <person name="Howarth C."/>
            <person name="Larson L."/>
            <person name="White J."/>
            <person name="O'Leary S."/>
            <person name="Kodira C."/>
            <person name="Zeng Q."/>
            <person name="Yandava C."/>
            <person name="Alvarado L."/>
            <person name="Kistler C."/>
            <person name="Shim W.-B."/>
            <person name="Kang S."/>
            <person name="Woloshuk C."/>
        </authorList>
    </citation>
    <scope>NUCLEOTIDE SEQUENCE</scope>
    <source>
        <strain evidence="1">4287</strain>
    </source>
</reference>
<dbReference type="Proteomes" id="UP000009097">
    <property type="component" value="Unassembled WGS sequence"/>
</dbReference>
<proteinExistence type="predicted"/>
<protein>
    <submittedName>
        <fullName evidence="1">Uncharacterized protein</fullName>
    </submittedName>
</protein>
<sequence>MSIASMYTSIYRFKSLMPMPMLMFILPHHKCEGISTYLTPPSPQPSPFAIYAISQAPEHHIPRLYHTNPLPHTISPPSPSFHHLMIPLRIERMSQRSTRRIIRRHKRPIHNPQPLRTILQRLRDIMRSIQRRLLIQQHVKLNPNSISRVIRRDVLETRYYRREAIGEVD</sequence>
<dbReference type="KEGG" id="fox:FOXG_19873"/>
<gene>
    <name evidence="1" type="ORF">FOXG_19873</name>
</gene>
<dbReference type="EMBL" id="DS231705">
    <property type="protein sequence ID" value="KNB07635.1"/>
    <property type="molecule type" value="Genomic_DNA"/>
</dbReference>
<organism evidence="1 2">
    <name type="scientific">Fusarium oxysporum f. sp. lycopersici (strain 4287 / CBS 123668 / FGSC 9935 / NRRL 34936)</name>
    <name type="common">Fusarium vascular wilt of tomato</name>
    <dbReference type="NCBI Taxonomy" id="426428"/>
    <lineage>
        <taxon>Eukaryota</taxon>
        <taxon>Fungi</taxon>
        <taxon>Dikarya</taxon>
        <taxon>Ascomycota</taxon>
        <taxon>Pezizomycotina</taxon>
        <taxon>Sordariomycetes</taxon>
        <taxon>Hypocreomycetidae</taxon>
        <taxon>Hypocreales</taxon>
        <taxon>Nectriaceae</taxon>
        <taxon>Fusarium</taxon>
        <taxon>Fusarium oxysporum species complex</taxon>
    </lineage>
</organism>
<accession>A0A0J9V953</accession>